<evidence type="ECO:0000313" key="5">
    <source>
        <dbReference type="EMBL" id="SDC06658.1"/>
    </source>
</evidence>
<name>A0A1G6IJJ1_NIADE</name>
<feature type="active site" description="Nucleophile" evidence="2 3">
    <location>
        <position position="135"/>
    </location>
</feature>
<sequence>MQQEVFIHPEPFVLESGTVFRNLRLAYTTYGTINAAQDNIVWIFHALTANSNPHEWWPEMIGAGKVFDPAKDFIICVNMPGSCYGSSSPLDEDPATGEPYYHDFPFFTIRDMAGAYQLLQKELGIRKIRIGIGGSTGGQQLLEWAVQDPGLFEYIIPLATNAVHSPWGKAFNASQRFAIEADQTWQTKSPGAGLKGMEVARGIALLSYRNATAYNKTQSEASDDRLEAFRSESYQRYQGTKLSARFNAFSYYALSKSMDSHNLGRGRGGVIKALEQIRAQTLALALEGDVLFPPEEQEFLAEHIPGAIEKLIRSDYGHDGFLLEFEQISEAIKKFTTRHAESVALK</sequence>
<dbReference type="PIRSF" id="PIRSF000443">
    <property type="entry name" value="Homoser_Ac_trans"/>
    <property type="match status" value="1"/>
</dbReference>
<dbReference type="GO" id="GO:0009086">
    <property type="term" value="P:methionine biosynthetic process"/>
    <property type="evidence" value="ECO:0007669"/>
    <property type="project" value="UniProtKB-UniRule"/>
</dbReference>
<dbReference type="InterPro" id="IPR008220">
    <property type="entry name" value="HAT_MetX-like"/>
</dbReference>
<dbReference type="RefSeq" id="WP_090388200.1">
    <property type="nucleotide sequence ID" value="NZ_FMZO01000001.1"/>
</dbReference>
<dbReference type="EMBL" id="FMZO01000001">
    <property type="protein sequence ID" value="SDC06658.1"/>
    <property type="molecule type" value="Genomic_DNA"/>
</dbReference>
<keyword evidence="2" id="KW-0028">Amino-acid biosynthesis</keyword>
<evidence type="ECO:0000256" key="3">
    <source>
        <dbReference type="PIRSR" id="PIRSR000443-1"/>
    </source>
</evidence>
<evidence type="ECO:0000256" key="1">
    <source>
        <dbReference type="ARBA" id="ARBA00022679"/>
    </source>
</evidence>
<dbReference type="GO" id="GO:0004414">
    <property type="term" value="F:homoserine O-acetyltransferase activity"/>
    <property type="evidence" value="ECO:0007669"/>
    <property type="project" value="UniProtKB-UniRule"/>
</dbReference>
<comment type="pathway">
    <text evidence="2">Amino-acid biosynthesis; L-methionine biosynthesis via de novo pathway; O-acetyl-L-homoserine from L-homoserine: step 1/1.</text>
</comment>
<comment type="subcellular location">
    <subcellularLocation>
        <location evidence="2">Cytoplasm</location>
    </subcellularLocation>
</comment>
<dbReference type="GO" id="GO:0009092">
    <property type="term" value="P:homoserine metabolic process"/>
    <property type="evidence" value="ECO:0007669"/>
    <property type="project" value="TreeGrafter"/>
</dbReference>
<dbReference type="Gene3D" id="3.40.50.1820">
    <property type="entry name" value="alpha/beta hydrolase"/>
    <property type="match status" value="1"/>
</dbReference>
<keyword evidence="2" id="KW-0012">Acyltransferase</keyword>
<keyword evidence="6" id="KW-1185">Reference proteome</keyword>
<evidence type="ECO:0000259" key="4">
    <source>
        <dbReference type="Pfam" id="PF00561"/>
    </source>
</evidence>
<comment type="function">
    <text evidence="2">Transfers an acetyl group from acetyl-CoA to L-homoserine, forming acetyl-L-homoserine.</text>
</comment>
<keyword evidence="1 2" id="KW-0808">Transferase</keyword>
<dbReference type="InterPro" id="IPR029058">
    <property type="entry name" value="AB_hydrolase_fold"/>
</dbReference>
<dbReference type="EC" id="2.3.1.31" evidence="2"/>
<gene>
    <name evidence="2" type="primary">metXA</name>
    <name evidence="5" type="ORF">SAMN04487894_101244</name>
</gene>
<comment type="caution">
    <text evidence="2">Lacks conserved residue(s) required for the propagation of feature annotation.</text>
</comment>
<feature type="domain" description="AB hydrolase-1" evidence="4">
    <location>
        <begin position="41"/>
        <end position="324"/>
    </location>
</feature>
<dbReference type="GO" id="GO:0005737">
    <property type="term" value="C:cytoplasm"/>
    <property type="evidence" value="ECO:0007669"/>
    <property type="project" value="UniProtKB-SubCell"/>
</dbReference>
<dbReference type="AlphaFoldDB" id="A0A1G6IJJ1"/>
<comment type="similarity">
    <text evidence="2">Belongs to the AB hydrolase superfamily. MetX family.</text>
</comment>
<evidence type="ECO:0000313" key="6">
    <source>
        <dbReference type="Proteomes" id="UP000198757"/>
    </source>
</evidence>
<keyword evidence="2" id="KW-0963">Cytoplasm</keyword>
<feature type="binding site" evidence="2">
    <location>
        <position position="319"/>
    </location>
    <ligand>
        <name>substrate</name>
    </ligand>
</feature>
<dbReference type="SUPFAM" id="SSF53474">
    <property type="entry name" value="alpha/beta-Hydrolases"/>
    <property type="match status" value="1"/>
</dbReference>
<accession>A0A1G6IJJ1</accession>
<dbReference type="STRING" id="1285928.SAMN04487894_101244"/>
<evidence type="ECO:0000256" key="2">
    <source>
        <dbReference type="HAMAP-Rule" id="MF_00296"/>
    </source>
</evidence>
<dbReference type="PANTHER" id="PTHR32268:SF11">
    <property type="entry name" value="HOMOSERINE O-ACETYLTRANSFERASE"/>
    <property type="match status" value="1"/>
</dbReference>
<dbReference type="Proteomes" id="UP000198757">
    <property type="component" value="Unassembled WGS sequence"/>
</dbReference>
<comment type="catalytic activity">
    <reaction evidence="2">
        <text>L-homoserine + acetyl-CoA = O-acetyl-L-homoserine + CoA</text>
        <dbReference type="Rhea" id="RHEA:13701"/>
        <dbReference type="ChEBI" id="CHEBI:57287"/>
        <dbReference type="ChEBI" id="CHEBI:57288"/>
        <dbReference type="ChEBI" id="CHEBI:57476"/>
        <dbReference type="ChEBI" id="CHEBI:57716"/>
        <dbReference type="EC" id="2.3.1.31"/>
    </reaction>
</comment>
<organism evidence="5 6">
    <name type="scientific">Niabella drilacis (strain DSM 25811 / CCM 8410 / CCUG 62505 / LMG 26954 / E90)</name>
    <dbReference type="NCBI Taxonomy" id="1285928"/>
    <lineage>
        <taxon>Bacteria</taxon>
        <taxon>Pseudomonadati</taxon>
        <taxon>Bacteroidota</taxon>
        <taxon>Chitinophagia</taxon>
        <taxon>Chitinophagales</taxon>
        <taxon>Chitinophagaceae</taxon>
        <taxon>Niabella</taxon>
    </lineage>
</organism>
<keyword evidence="2" id="KW-0486">Methionine biosynthesis</keyword>
<dbReference type="InterPro" id="IPR000073">
    <property type="entry name" value="AB_hydrolase_1"/>
</dbReference>
<dbReference type="Pfam" id="PF00561">
    <property type="entry name" value="Abhydrolase_1"/>
    <property type="match status" value="1"/>
</dbReference>
<dbReference type="NCBIfam" id="TIGR01392">
    <property type="entry name" value="homoserO_Ac_trn"/>
    <property type="match status" value="1"/>
</dbReference>
<reference evidence="6" key="1">
    <citation type="submission" date="2016-10" db="EMBL/GenBank/DDBJ databases">
        <authorList>
            <person name="Varghese N."/>
            <person name="Submissions S."/>
        </authorList>
    </citation>
    <scope>NUCLEOTIDE SEQUENCE [LARGE SCALE GENOMIC DNA]</scope>
    <source>
        <strain evidence="6">DSM 25811 / CCM 8410 / LMG 26954 / E90</strain>
    </source>
</reference>
<feature type="active site" evidence="2 3">
    <location>
        <position position="318"/>
    </location>
</feature>
<proteinExistence type="inferred from homology"/>
<dbReference type="PANTHER" id="PTHR32268">
    <property type="entry name" value="HOMOSERINE O-ACETYLTRANSFERASE"/>
    <property type="match status" value="1"/>
</dbReference>
<feature type="active site" evidence="2 3">
    <location>
        <position position="289"/>
    </location>
</feature>
<dbReference type="UniPathway" id="UPA00051">
    <property type="reaction ID" value="UER00074"/>
</dbReference>
<dbReference type="OrthoDB" id="9800754at2"/>
<comment type="subunit">
    <text evidence="2">Homodimer.</text>
</comment>
<dbReference type="HAMAP" id="MF_00296">
    <property type="entry name" value="MetX_acyltransf"/>
    <property type="match status" value="1"/>
</dbReference>
<feature type="binding site" evidence="2">
    <location>
        <position position="201"/>
    </location>
    <ligand>
        <name>substrate</name>
    </ligand>
</feature>
<protein>
    <recommendedName>
        <fullName evidence="2">Homoserine O-acetyltransferase</fullName>
        <shortName evidence="2">HAT</shortName>
        <ecNumber evidence="2">2.3.1.31</ecNumber>
    </recommendedName>
    <alternativeName>
        <fullName evidence="2">Homoserine transacetylase</fullName>
        <shortName evidence="2">HTA</shortName>
    </alternativeName>
</protein>